<dbReference type="SUPFAM" id="SSF54211">
    <property type="entry name" value="Ribosomal protein S5 domain 2-like"/>
    <property type="match status" value="1"/>
</dbReference>
<dbReference type="PANTHER" id="PTHR33992:SF1">
    <property type="entry name" value="RIBONUCLEASE P PROTEIN COMPONENT"/>
    <property type="match status" value="1"/>
</dbReference>
<dbReference type="EC" id="3.1.26.5" evidence="7 8"/>
<evidence type="ECO:0000256" key="6">
    <source>
        <dbReference type="ARBA" id="ARBA00022884"/>
    </source>
</evidence>
<dbReference type="Pfam" id="PF00825">
    <property type="entry name" value="Ribonuclease_P"/>
    <property type="match status" value="1"/>
</dbReference>
<keyword evidence="3 7" id="KW-0540">Nuclease</keyword>
<dbReference type="HAMAP" id="MF_00227">
    <property type="entry name" value="RNase_P"/>
    <property type="match status" value="1"/>
</dbReference>
<gene>
    <name evidence="7 9" type="primary">rnpA</name>
    <name evidence="9" type="ORF">cpL1_0108</name>
</gene>
<evidence type="ECO:0000256" key="8">
    <source>
        <dbReference type="NCBIfam" id="TIGR00188"/>
    </source>
</evidence>
<dbReference type="EMBL" id="LFRH01000001">
    <property type="protein sequence ID" value="KTF28897.1"/>
    <property type="molecule type" value="Genomic_DNA"/>
</dbReference>
<evidence type="ECO:0000313" key="10">
    <source>
        <dbReference type="Proteomes" id="UP000054301"/>
    </source>
</evidence>
<comment type="similarity">
    <text evidence="7">Belongs to the RnpA family.</text>
</comment>
<name>A0AA40PQC4_9CHLA</name>
<dbReference type="InterPro" id="IPR020539">
    <property type="entry name" value="RNase_P_CS"/>
</dbReference>
<comment type="catalytic activity">
    <reaction evidence="7">
        <text>Endonucleolytic cleavage of RNA, removing 5'-extranucleotides from tRNA precursor.</text>
        <dbReference type="EC" id="3.1.26.5"/>
    </reaction>
</comment>
<dbReference type="GO" id="GO:0030677">
    <property type="term" value="C:ribonuclease P complex"/>
    <property type="evidence" value="ECO:0007669"/>
    <property type="project" value="TreeGrafter"/>
</dbReference>
<dbReference type="RefSeq" id="WP_021756865.1">
    <property type="nucleotide sequence ID" value="NZ_LFRH01000001.1"/>
</dbReference>
<dbReference type="GO" id="GO:0001682">
    <property type="term" value="P:tRNA 5'-leader removal"/>
    <property type="evidence" value="ECO:0007669"/>
    <property type="project" value="UniProtKB-UniRule"/>
</dbReference>
<keyword evidence="5 7" id="KW-0378">Hydrolase</keyword>
<protein>
    <recommendedName>
        <fullName evidence="7 8">Ribonuclease P protein component</fullName>
        <shortName evidence="7">RNase P protein</shortName>
        <shortName evidence="7">RNaseP protein</shortName>
        <ecNumber evidence="7 8">3.1.26.5</ecNumber>
    </recommendedName>
    <alternativeName>
        <fullName evidence="7">Protein C5</fullName>
    </alternativeName>
</protein>
<evidence type="ECO:0000256" key="3">
    <source>
        <dbReference type="ARBA" id="ARBA00022722"/>
    </source>
</evidence>
<keyword evidence="6 7" id="KW-0694">RNA-binding</keyword>
<keyword evidence="2 7" id="KW-0819">tRNA processing</keyword>
<dbReference type="Proteomes" id="UP000054301">
    <property type="component" value="Unassembled WGS sequence"/>
</dbReference>
<evidence type="ECO:0000256" key="7">
    <source>
        <dbReference type="HAMAP-Rule" id="MF_00227"/>
    </source>
</evidence>
<proteinExistence type="inferred from homology"/>
<comment type="function">
    <text evidence="1 7">RNaseP catalyzes the removal of the 5'-leader sequence from pre-tRNA to produce the mature 5'-terminus. It can also cleave other RNA substrates such as 4.5S RNA. The protein component plays an auxiliary but essential role in vivo by binding to the 5'-leader sequence and broadening the substrate specificity of the ribozyme.</text>
</comment>
<evidence type="ECO:0000256" key="5">
    <source>
        <dbReference type="ARBA" id="ARBA00022801"/>
    </source>
</evidence>
<dbReference type="PROSITE" id="PS00648">
    <property type="entry name" value="RIBONUCLEASE_P"/>
    <property type="match status" value="1"/>
</dbReference>
<dbReference type="AlphaFoldDB" id="A0AA40PQC4"/>
<dbReference type="PANTHER" id="PTHR33992">
    <property type="entry name" value="RIBONUCLEASE P PROTEIN COMPONENT"/>
    <property type="match status" value="1"/>
</dbReference>
<dbReference type="GO" id="GO:0004526">
    <property type="term" value="F:ribonuclease P activity"/>
    <property type="evidence" value="ECO:0007669"/>
    <property type="project" value="UniProtKB-UniRule"/>
</dbReference>
<dbReference type="GO" id="GO:0042781">
    <property type="term" value="F:3'-tRNA processing endoribonuclease activity"/>
    <property type="evidence" value="ECO:0007669"/>
    <property type="project" value="TreeGrafter"/>
</dbReference>
<dbReference type="NCBIfam" id="TIGR00188">
    <property type="entry name" value="rnpA"/>
    <property type="match status" value="1"/>
</dbReference>
<reference evidence="9 10" key="1">
    <citation type="submission" date="2015-06" db="EMBL/GenBank/DDBJ databases">
        <title>More than comparative genomics: Whole genome sequencing reveals elusive C. pecorum plasmid and re-evaluates genetic differences and phylogenetic relationships between C. pecorum from pig, cattle, sheep and koala hosts.</title>
        <authorList>
            <person name="Jelocnik M."/>
            <person name="Bachmann N.L."/>
            <person name="Kaltenboeck B."/>
            <person name="Waugh C."/>
            <person name="Woolford L."/>
            <person name="Speight N."/>
            <person name="Gillett A."/>
            <person name="Higgins D."/>
            <person name="Flanagan C."/>
            <person name="Myers G."/>
            <person name="Timms P."/>
            <person name="Polkinghorne A."/>
        </authorList>
    </citation>
    <scope>NUCLEOTIDE SEQUENCE [LARGE SCALE GENOMIC DNA]</scope>
    <source>
        <strain evidence="9 10">L1</strain>
    </source>
</reference>
<dbReference type="InterPro" id="IPR000100">
    <property type="entry name" value="RNase_P"/>
</dbReference>
<dbReference type="GO" id="GO:0000049">
    <property type="term" value="F:tRNA binding"/>
    <property type="evidence" value="ECO:0007669"/>
    <property type="project" value="UniProtKB-UniRule"/>
</dbReference>
<dbReference type="InterPro" id="IPR014721">
    <property type="entry name" value="Ribsml_uS5_D2-typ_fold_subgr"/>
</dbReference>
<organism evidence="9 10">
    <name type="scientific">Chlamydia pecorum</name>
    <dbReference type="NCBI Taxonomy" id="85991"/>
    <lineage>
        <taxon>Bacteria</taxon>
        <taxon>Pseudomonadati</taxon>
        <taxon>Chlamydiota</taxon>
        <taxon>Chlamydiia</taxon>
        <taxon>Chlamydiales</taxon>
        <taxon>Chlamydiaceae</taxon>
        <taxon>Chlamydia/Chlamydophila group</taxon>
        <taxon>Chlamydia</taxon>
    </lineage>
</organism>
<evidence type="ECO:0000256" key="1">
    <source>
        <dbReference type="ARBA" id="ARBA00002663"/>
    </source>
</evidence>
<dbReference type="Gene3D" id="3.30.230.10">
    <property type="match status" value="1"/>
</dbReference>
<evidence type="ECO:0000256" key="4">
    <source>
        <dbReference type="ARBA" id="ARBA00022759"/>
    </source>
</evidence>
<comment type="subunit">
    <text evidence="7">Consists of a catalytic RNA component (M1 or rnpB) and a protein subunit.</text>
</comment>
<accession>A0AA40PQC4</accession>
<comment type="caution">
    <text evidence="9">The sequence shown here is derived from an EMBL/GenBank/DDBJ whole genome shotgun (WGS) entry which is preliminary data.</text>
</comment>
<evidence type="ECO:0000256" key="2">
    <source>
        <dbReference type="ARBA" id="ARBA00022694"/>
    </source>
</evidence>
<evidence type="ECO:0000313" key="9">
    <source>
        <dbReference type="EMBL" id="KTF28897.1"/>
    </source>
</evidence>
<sequence>MYSQTFPKKARVLKRKQFSFITRSGVYCQGSQVVFYVLPSRYPMGCKLGITVSKKYGKAHKRNYFKRVVREVFRQVRANLPSCQVVVLPRNHKQQPIFSCLYQDFLKCIPESLDKGKRSKATIGDEYTPRNEKCVSGPL</sequence>
<keyword evidence="4 7" id="KW-0255">Endonuclease</keyword>
<dbReference type="InterPro" id="IPR020568">
    <property type="entry name" value="Ribosomal_Su5_D2-typ_SF"/>
</dbReference>